<keyword evidence="6" id="KW-0812">Transmembrane</keyword>
<dbReference type="STRING" id="578942.SAMN05216289_109108"/>
<proteinExistence type="predicted"/>
<evidence type="ECO:0000256" key="5">
    <source>
        <dbReference type="PROSITE-ProRule" id="PRU10141"/>
    </source>
</evidence>
<dbReference type="PROSITE" id="PS00108">
    <property type="entry name" value="PROTEIN_KINASE_ST"/>
    <property type="match status" value="1"/>
</dbReference>
<gene>
    <name evidence="8" type="ORF">SAMN05216289_109108</name>
</gene>
<evidence type="ECO:0000256" key="2">
    <source>
        <dbReference type="ARBA" id="ARBA00022741"/>
    </source>
</evidence>
<evidence type="ECO:0000256" key="4">
    <source>
        <dbReference type="ARBA" id="ARBA00022840"/>
    </source>
</evidence>
<evidence type="ECO:0000256" key="3">
    <source>
        <dbReference type="ARBA" id="ARBA00022777"/>
    </source>
</evidence>
<keyword evidence="9" id="KW-1185">Reference proteome</keyword>
<dbReference type="PANTHER" id="PTHR43289:SF6">
    <property type="entry name" value="SERINE_THREONINE-PROTEIN KINASE NEKL-3"/>
    <property type="match status" value="1"/>
</dbReference>
<feature type="domain" description="Protein kinase" evidence="7">
    <location>
        <begin position="25"/>
        <end position="281"/>
    </location>
</feature>
<dbReference type="RefSeq" id="WP_092407087.1">
    <property type="nucleotide sequence ID" value="NZ_FOVF01000009.1"/>
</dbReference>
<dbReference type="GO" id="GO:0004674">
    <property type="term" value="F:protein serine/threonine kinase activity"/>
    <property type="evidence" value="ECO:0007669"/>
    <property type="project" value="UniProtKB-KW"/>
</dbReference>
<feature type="transmembrane region" description="Helical" evidence="6">
    <location>
        <begin position="303"/>
        <end position="325"/>
    </location>
</feature>
<keyword evidence="8" id="KW-0723">Serine/threonine-protein kinase</keyword>
<dbReference type="GO" id="GO:0005524">
    <property type="term" value="F:ATP binding"/>
    <property type="evidence" value="ECO:0007669"/>
    <property type="project" value="UniProtKB-UniRule"/>
</dbReference>
<dbReference type="CDD" id="cd14014">
    <property type="entry name" value="STKc_PknB_like"/>
    <property type="match status" value="1"/>
</dbReference>
<organism evidence="8 9">
    <name type="scientific">Dokdonella immobilis</name>
    <dbReference type="NCBI Taxonomy" id="578942"/>
    <lineage>
        <taxon>Bacteria</taxon>
        <taxon>Pseudomonadati</taxon>
        <taxon>Pseudomonadota</taxon>
        <taxon>Gammaproteobacteria</taxon>
        <taxon>Lysobacterales</taxon>
        <taxon>Rhodanobacteraceae</taxon>
        <taxon>Dokdonella</taxon>
    </lineage>
</organism>
<evidence type="ECO:0000256" key="6">
    <source>
        <dbReference type="SAM" id="Phobius"/>
    </source>
</evidence>
<dbReference type="InterPro" id="IPR000719">
    <property type="entry name" value="Prot_kinase_dom"/>
</dbReference>
<sequence>MPENDQNDRPESADARSDLPRIAGYRLVRRLGLGGMATVYLAVQESLDREVAIKVMRPARQLDEEQTIRFEHEARIIAKLEHPGIVVIHEVGRTLEGDLYYVMPYLAKGDLSVRDYRDDEPGLIALLRALLDALGYAHARGIVHRDVKPENVLFDNADRPQLADFGIALAQREVNSRITGDGLVIGTSAQMSPEQARADPVDDRSDLYSLGILAFELLTGYLPYQSPDALALALMHAQDPIPKLPEEKSHWQGFINRAMAKRPEDRFRNAQAMQRALDPIERHVRHAAGLPGRLRRAVNKRPSVLVAVGALVAVAIVATVLPLMAGLRGHAAAPPPASDRAPELAAELADAQSLLSRGALLQPPGANAAEHFLAVLAVDPDSSLARSGLEAVLTAATDPIVAAANADRFDEVRTGAARARTVAGQAGLGDSPAWQALRDRSIEALATRARAHLADADRGLAADAMALMRELGASDALLQPLDGELRNLPQPGVAISDPGGPPLLLVPARYQGATLSAPVLMMRNEVSRDEYAAFAAASGRPASRCRNSLSPLRLFDRRDWKDPGFRQTGDDPVVCVSFDDARAYAAWLGRRTGMKYRLPTNAEWLQAERSVPRKASACARGNVRDSSARGIALHHDCNDGYANTAPTGRFRPSELGLHDLLGNVSEWSAECGTASNALARSFESDTCPRRAVLGMSWQDGPDIDPRSARLLPSDRGYDDVGFRLVREL</sequence>
<dbReference type="OrthoDB" id="9801841at2"/>
<dbReference type="SUPFAM" id="SSF56112">
    <property type="entry name" value="Protein kinase-like (PK-like)"/>
    <property type="match status" value="1"/>
</dbReference>
<evidence type="ECO:0000259" key="7">
    <source>
        <dbReference type="PROSITE" id="PS50011"/>
    </source>
</evidence>
<keyword evidence="3 8" id="KW-0418">Kinase</keyword>
<name>A0A1I4XGJ6_9GAMM</name>
<dbReference type="Proteomes" id="UP000198575">
    <property type="component" value="Unassembled WGS sequence"/>
</dbReference>
<dbReference type="SUPFAM" id="SSF56436">
    <property type="entry name" value="C-type lectin-like"/>
    <property type="match status" value="1"/>
</dbReference>
<dbReference type="AlphaFoldDB" id="A0A1I4XGJ6"/>
<dbReference type="InterPro" id="IPR016187">
    <property type="entry name" value="CTDL_fold"/>
</dbReference>
<keyword evidence="6" id="KW-0472">Membrane</keyword>
<evidence type="ECO:0000313" key="8">
    <source>
        <dbReference type="EMBL" id="SFN24420.1"/>
    </source>
</evidence>
<dbReference type="PANTHER" id="PTHR43289">
    <property type="entry name" value="MITOGEN-ACTIVATED PROTEIN KINASE KINASE KINASE 20-RELATED"/>
    <property type="match status" value="1"/>
</dbReference>
<keyword evidence="6" id="KW-1133">Transmembrane helix</keyword>
<dbReference type="Gene3D" id="3.30.200.20">
    <property type="entry name" value="Phosphorylase Kinase, domain 1"/>
    <property type="match status" value="1"/>
</dbReference>
<dbReference type="InterPro" id="IPR042095">
    <property type="entry name" value="SUMF_sf"/>
</dbReference>
<dbReference type="PROSITE" id="PS50011">
    <property type="entry name" value="PROTEIN_KINASE_DOM"/>
    <property type="match status" value="1"/>
</dbReference>
<dbReference type="PROSITE" id="PS00107">
    <property type="entry name" value="PROTEIN_KINASE_ATP"/>
    <property type="match status" value="1"/>
</dbReference>
<protein>
    <submittedName>
        <fullName evidence="8">Serine/threonine protein kinase</fullName>
    </submittedName>
</protein>
<evidence type="ECO:0000313" key="9">
    <source>
        <dbReference type="Proteomes" id="UP000198575"/>
    </source>
</evidence>
<keyword evidence="2 5" id="KW-0547">Nucleotide-binding</keyword>
<accession>A0A1I4XGJ6</accession>
<reference evidence="8 9" key="1">
    <citation type="submission" date="2016-10" db="EMBL/GenBank/DDBJ databases">
        <authorList>
            <person name="de Groot N.N."/>
        </authorList>
    </citation>
    <scope>NUCLEOTIDE SEQUENCE [LARGE SCALE GENOMIC DNA]</scope>
    <source>
        <strain evidence="8 9">CGMCC 1.7659</strain>
    </source>
</reference>
<dbReference type="Pfam" id="PF03781">
    <property type="entry name" value="FGE-sulfatase"/>
    <property type="match status" value="1"/>
</dbReference>
<dbReference type="EMBL" id="FOVF01000009">
    <property type="protein sequence ID" value="SFN24420.1"/>
    <property type="molecule type" value="Genomic_DNA"/>
</dbReference>
<dbReference type="Pfam" id="PF00069">
    <property type="entry name" value="Pkinase"/>
    <property type="match status" value="1"/>
</dbReference>
<dbReference type="InterPro" id="IPR005532">
    <property type="entry name" value="SUMF_dom"/>
</dbReference>
<dbReference type="SMART" id="SM00220">
    <property type="entry name" value="S_TKc"/>
    <property type="match status" value="1"/>
</dbReference>
<evidence type="ECO:0000256" key="1">
    <source>
        <dbReference type="ARBA" id="ARBA00022679"/>
    </source>
</evidence>
<dbReference type="InterPro" id="IPR017441">
    <property type="entry name" value="Protein_kinase_ATP_BS"/>
</dbReference>
<dbReference type="InterPro" id="IPR011009">
    <property type="entry name" value="Kinase-like_dom_sf"/>
</dbReference>
<dbReference type="Gene3D" id="3.90.1580.10">
    <property type="entry name" value="paralog of FGE (formylglycine-generating enzyme)"/>
    <property type="match status" value="1"/>
</dbReference>
<dbReference type="Gene3D" id="1.10.510.10">
    <property type="entry name" value="Transferase(Phosphotransferase) domain 1"/>
    <property type="match status" value="1"/>
</dbReference>
<feature type="binding site" evidence="5">
    <location>
        <position position="54"/>
    </location>
    <ligand>
        <name>ATP</name>
        <dbReference type="ChEBI" id="CHEBI:30616"/>
    </ligand>
</feature>
<keyword evidence="4 5" id="KW-0067">ATP-binding</keyword>
<dbReference type="InterPro" id="IPR008271">
    <property type="entry name" value="Ser/Thr_kinase_AS"/>
</dbReference>
<keyword evidence="1" id="KW-0808">Transferase</keyword>